<dbReference type="PROSITE" id="PS50043">
    <property type="entry name" value="HTH_LUXR_2"/>
    <property type="match status" value="1"/>
</dbReference>
<reference evidence="2" key="1">
    <citation type="journal article" date="2014" name="Front. Microbiol.">
        <title>High frequency of phylogenetically diverse reductive dehalogenase-homologous genes in deep subseafloor sedimentary metagenomes.</title>
        <authorList>
            <person name="Kawai M."/>
            <person name="Futagami T."/>
            <person name="Toyoda A."/>
            <person name="Takaki Y."/>
            <person name="Nishi S."/>
            <person name="Hori S."/>
            <person name="Arai W."/>
            <person name="Tsubouchi T."/>
            <person name="Morono Y."/>
            <person name="Uchiyama I."/>
            <person name="Ito T."/>
            <person name="Fujiyama A."/>
            <person name="Inagaki F."/>
            <person name="Takami H."/>
        </authorList>
    </citation>
    <scope>NUCLEOTIDE SEQUENCE</scope>
    <source>
        <strain evidence="2">Expedition CK06-06</strain>
    </source>
</reference>
<dbReference type="InterPro" id="IPR000792">
    <property type="entry name" value="Tscrpt_reg_LuxR_C"/>
</dbReference>
<protein>
    <recommendedName>
        <fullName evidence="1">HTH luxR-type domain-containing protein</fullName>
    </recommendedName>
</protein>
<dbReference type="Pfam" id="PF00196">
    <property type="entry name" value="GerE"/>
    <property type="match status" value="1"/>
</dbReference>
<feature type="non-terminal residue" evidence="2">
    <location>
        <position position="1"/>
    </location>
</feature>
<dbReference type="CDD" id="cd06170">
    <property type="entry name" value="LuxR_C_like"/>
    <property type="match status" value="1"/>
</dbReference>
<sequence length="164" mass="19073">ESHNVGHGIVITKKMENSVEFYYFATTRHNAKIRSLYLNNLDICESFIKYFNDHATDLREQSFSERFYVPDGNDQGLLISSEFQKHCSDVSIKAQAKHLSNMLEFYQLTRCEIQCVERLIVGDTCKQIANSLCRSPRTIEKHILNINQKTNSKTLYQALIKLIY</sequence>
<evidence type="ECO:0000313" key="2">
    <source>
        <dbReference type="EMBL" id="GAH08339.1"/>
    </source>
</evidence>
<evidence type="ECO:0000259" key="1">
    <source>
        <dbReference type="PROSITE" id="PS50043"/>
    </source>
</evidence>
<organism evidence="2">
    <name type="scientific">marine sediment metagenome</name>
    <dbReference type="NCBI Taxonomy" id="412755"/>
    <lineage>
        <taxon>unclassified sequences</taxon>
        <taxon>metagenomes</taxon>
        <taxon>ecological metagenomes</taxon>
    </lineage>
</organism>
<dbReference type="InterPro" id="IPR016032">
    <property type="entry name" value="Sig_transdc_resp-reg_C-effctor"/>
</dbReference>
<dbReference type="AlphaFoldDB" id="X1DTN6"/>
<accession>X1DTN6</accession>
<gene>
    <name evidence="2" type="ORF">S01H4_55717</name>
</gene>
<dbReference type="InterPro" id="IPR036388">
    <property type="entry name" value="WH-like_DNA-bd_sf"/>
</dbReference>
<dbReference type="Gene3D" id="1.10.10.10">
    <property type="entry name" value="Winged helix-like DNA-binding domain superfamily/Winged helix DNA-binding domain"/>
    <property type="match status" value="1"/>
</dbReference>
<proteinExistence type="predicted"/>
<name>X1DTN6_9ZZZZ</name>
<dbReference type="SMART" id="SM00421">
    <property type="entry name" value="HTH_LUXR"/>
    <property type="match status" value="1"/>
</dbReference>
<comment type="caution">
    <text evidence="2">The sequence shown here is derived from an EMBL/GenBank/DDBJ whole genome shotgun (WGS) entry which is preliminary data.</text>
</comment>
<dbReference type="GO" id="GO:0003677">
    <property type="term" value="F:DNA binding"/>
    <property type="evidence" value="ECO:0007669"/>
    <property type="project" value="InterPro"/>
</dbReference>
<dbReference type="GO" id="GO:0006355">
    <property type="term" value="P:regulation of DNA-templated transcription"/>
    <property type="evidence" value="ECO:0007669"/>
    <property type="project" value="InterPro"/>
</dbReference>
<dbReference type="SUPFAM" id="SSF46894">
    <property type="entry name" value="C-terminal effector domain of the bipartite response regulators"/>
    <property type="match status" value="1"/>
</dbReference>
<dbReference type="EMBL" id="BART01032195">
    <property type="protein sequence ID" value="GAH08339.1"/>
    <property type="molecule type" value="Genomic_DNA"/>
</dbReference>
<feature type="domain" description="HTH luxR-type" evidence="1">
    <location>
        <begin position="101"/>
        <end position="164"/>
    </location>
</feature>